<sequence length="371" mass="42667">MKLNYAAQVRKFAFEHPLLSAILVQVTFWVIAFLLLGLILHFNALATGSIHFIEVQLSFTPILIFCALIGLLYGILLGCSDFYLSKNWLKVKSPGLIILIKTSYYFIVMLIMFLIVKNVVWEMVLHPTYFKNIILSLPSKAWQYYYYLTLVYVLFMSVVVSFVIQISSKFGPGILIPLLLGKYSKPQEEERAFIFVDLKSSTTHAENLGHFRYSSLIRDCFLNINHISVKYGAEIYQYVGDEIVLSWPVKHVKDLSVCIDFFFACQDDFVKRKNKFIKKYNILPEFKAGLHLGVVTAVEVGDVKRELAYHGDTLNVAARIQEKCNECGADLIISEDFKKTLKSNIYHFESLELASLRGREEQMRIFKVSRV</sequence>
<evidence type="ECO:0000259" key="2">
    <source>
        <dbReference type="PROSITE" id="PS50125"/>
    </source>
</evidence>
<evidence type="ECO:0000256" key="1">
    <source>
        <dbReference type="SAM" id="Phobius"/>
    </source>
</evidence>
<dbReference type="PANTHER" id="PTHR43081:SF1">
    <property type="entry name" value="ADENYLATE CYCLASE, TERMINAL-DIFFERENTIATION SPECIFIC"/>
    <property type="match status" value="1"/>
</dbReference>
<feature type="transmembrane region" description="Helical" evidence="1">
    <location>
        <begin position="62"/>
        <end position="84"/>
    </location>
</feature>
<keyword evidence="1" id="KW-0472">Membrane</keyword>
<accession>A0ABW5TRC0</accession>
<dbReference type="CDD" id="cd07302">
    <property type="entry name" value="CHD"/>
    <property type="match status" value="1"/>
</dbReference>
<dbReference type="PROSITE" id="PS50125">
    <property type="entry name" value="GUANYLATE_CYCLASE_2"/>
    <property type="match status" value="1"/>
</dbReference>
<keyword evidence="4" id="KW-1185">Reference proteome</keyword>
<feature type="domain" description="Guanylate cyclase" evidence="2">
    <location>
        <begin position="192"/>
        <end position="321"/>
    </location>
</feature>
<keyword evidence="1" id="KW-1133">Transmembrane helix</keyword>
<dbReference type="Proteomes" id="UP001597546">
    <property type="component" value="Unassembled WGS sequence"/>
</dbReference>
<dbReference type="InterPro" id="IPR001054">
    <property type="entry name" value="A/G_cyclase"/>
</dbReference>
<feature type="transmembrane region" description="Helical" evidence="1">
    <location>
        <begin position="104"/>
        <end position="124"/>
    </location>
</feature>
<reference evidence="4" key="1">
    <citation type="journal article" date="2019" name="Int. J. Syst. Evol. Microbiol.">
        <title>The Global Catalogue of Microorganisms (GCM) 10K type strain sequencing project: providing services to taxonomists for standard genome sequencing and annotation.</title>
        <authorList>
            <consortium name="The Broad Institute Genomics Platform"/>
            <consortium name="The Broad Institute Genome Sequencing Center for Infectious Disease"/>
            <person name="Wu L."/>
            <person name="Ma J."/>
        </authorList>
    </citation>
    <scope>NUCLEOTIDE SEQUENCE [LARGE SCALE GENOMIC DNA]</scope>
    <source>
        <strain evidence="4">KCTC 42456</strain>
    </source>
</reference>
<dbReference type="InterPro" id="IPR029787">
    <property type="entry name" value="Nucleotide_cyclase"/>
</dbReference>
<dbReference type="EC" id="4.6.1.-" evidence="3"/>
<evidence type="ECO:0000313" key="4">
    <source>
        <dbReference type="Proteomes" id="UP001597546"/>
    </source>
</evidence>
<feature type="transmembrane region" description="Helical" evidence="1">
    <location>
        <begin position="144"/>
        <end position="164"/>
    </location>
</feature>
<dbReference type="RefSeq" id="WP_379041991.1">
    <property type="nucleotide sequence ID" value="NZ_JBHSKW010000019.1"/>
</dbReference>
<dbReference type="SUPFAM" id="SSF55073">
    <property type="entry name" value="Nucleotide cyclase"/>
    <property type="match status" value="1"/>
</dbReference>
<evidence type="ECO:0000313" key="3">
    <source>
        <dbReference type="EMBL" id="MFD2731782.1"/>
    </source>
</evidence>
<name>A0ABW5TRC0_9SPHI</name>
<proteinExistence type="predicted"/>
<comment type="caution">
    <text evidence="3">The sequence shown here is derived from an EMBL/GenBank/DDBJ whole genome shotgun (WGS) entry which is preliminary data.</text>
</comment>
<feature type="transmembrane region" description="Helical" evidence="1">
    <location>
        <begin position="21"/>
        <end position="42"/>
    </location>
</feature>
<dbReference type="EMBL" id="JBHULV010000025">
    <property type="protein sequence ID" value="MFD2731782.1"/>
    <property type="molecule type" value="Genomic_DNA"/>
</dbReference>
<dbReference type="PANTHER" id="PTHR43081">
    <property type="entry name" value="ADENYLATE CYCLASE, TERMINAL-DIFFERENTIATION SPECIFIC-RELATED"/>
    <property type="match status" value="1"/>
</dbReference>
<dbReference type="Pfam" id="PF00211">
    <property type="entry name" value="Guanylate_cyc"/>
    <property type="match status" value="1"/>
</dbReference>
<keyword evidence="1" id="KW-0812">Transmembrane</keyword>
<dbReference type="Gene3D" id="3.30.70.1230">
    <property type="entry name" value="Nucleotide cyclase"/>
    <property type="match status" value="1"/>
</dbReference>
<keyword evidence="3" id="KW-0456">Lyase</keyword>
<organism evidence="3 4">
    <name type="scientific">Pedobacter alpinus</name>
    <dbReference type="NCBI Taxonomy" id="1590643"/>
    <lineage>
        <taxon>Bacteria</taxon>
        <taxon>Pseudomonadati</taxon>
        <taxon>Bacteroidota</taxon>
        <taxon>Sphingobacteriia</taxon>
        <taxon>Sphingobacteriales</taxon>
        <taxon>Sphingobacteriaceae</taxon>
        <taxon>Pedobacter</taxon>
    </lineage>
</organism>
<dbReference type="GO" id="GO:0016829">
    <property type="term" value="F:lyase activity"/>
    <property type="evidence" value="ECO:0007669"/>
    <property type="project" value="UniProtKB-KW"/>
</dbReference>
<dbReference type="InterPro" id="IPR050697">
    <property type="entry name" value="Adenylyl/Guanylyl_Cyclase_3/4"/>
</dbReference>
<gene>
    <name evidence="3" type="ORF">ACFSSE_08690</name>
</gene>
<protein>
    <submittedName>
        <fullName evidence="3">Adenylate/guanylate cyclase domain-containing protein</fullName>
        <ecNumber evidence="3">4.6.1.-</ecNumber>
    </submittedName>
</protein>